<organism evidence="2">
    <name type="scientific">Rhizophora mucronata</name>
    <name type="common">Asiatic mangrove</name>
    <dbReference type="NCBI Taxonomy" id="61149"/>
    <lineage>
        <taxon>Eukaryota</taxon>
        <taxon>Viridiplantae</taxon>
        <taxon>Streptophyta</taxon>
        <taxon>Embryophyta</taxon>
        <taxon>Tracheophyta</taxon>
        <taxon>Spermatophyta</taxon>
        <taxon>Magnoliopsida</taxon>
        <taxon>eudicotyledons</taxon>
        <taxon>Gunneridae</taxon>
        <taxon>Pentapetalae</taxon>
        <taxon>rosids</taxon>
        <taxon>fabids</taxon>
        <taxon>Malpighiales</taxon>
        <taxon>Rhizophoraceae</taxon>
        <taxon>Rhizophora</taxon>
    </lineage>
</organism>
<feature type="compositionally biased region" description="Basic and acidic residues" evidence="1">
    <location>
        <begin position="11"/>
        <end position="20"/>
    </location>
</feature>
<proteinExistence type="predicted"/>
<dbReference type="AlphaFoldDB" id="A0A2P2PI98"/>
<evidence type="ECO:0000313" key="2">
    <source>
        <dbReference type="EMBL" id="MBX54412.1"/>
    </source>
</evidence>
<feature type="compositionally biased region" description="Polar residues" evidence="1">
    <location>
        <begin position="1"/>
        <end position="10"/>
    </location>
</feature>
<reference evidence="2" key="1">
    <citation type="submission" date="2018-02" db="EMBL/GenBank/DDBJ databases">
        <title>Rhizophora mucronata_Transcriptome.</title>
        <authorList>
            <person name="Meera S.P."/>
            <person name="Sreeshan A."/>
            <person name="Augustine A."/>
        </authorList>
    </citation>
    <scope>NUCLEOTIDE SEQUENCE</scope>
    <source>
        <tissue evidence="2">Leaf</tissue>
    </source>
</reference>
<protein>
    <submittedName>
        <fullName evidence="2">Uncharacterized protein</fullName>
    </submittedName>
</protein>
<accession>A0A2P2PI98</accession>
<dbReference type="EMBL" id="GGEC01073928">
    <property type="protein sequence ID" value="MBX54412.1"/>
    <property type="molecule type" value="Transcribed_RNA"/>
</dbReference>
<name>A0A2P2PI98_RHIMU</name>
<evidence type="ECO:0000256" key="1">
    <source>
        <dbReference type="SAM" id="MobiDB-lite"/>
    </source>
</evidence>
<sequence length="51" mass="5681">MKVGSVSPSQTRDESMISERKMMKVCTKSLPDALILRQWQNLFVPGGGDVQ</sequence>
<feature type="region of interest" description="Disordered" evidence="1">
    <location>
        <begin position="1"/>
        <end position="20"/>
    </location>
</feature>